<protein>
    <submittedName>
        <fullName evidence="1">Uncharacterized protein</fullName>
    </submittedName>
</protein>
<accession>A0ABD2NH22</accession>
<evidence type="ECO:0000313" key="1">
    <source>
        <dbReference type="EMBL" id="KAL3277933.1"/>
    </source>
</evidence>
<organism evidence="1 2">
    <name type="scientific">Cryptolaemus montrouzieri</name>
    <dbReference type="NCBI Taxonomy" id="559131"/>
    <lineage>
        <taxon>Eukaryota</taxon>
        <taxon>Metazoa</taxon>
        <taxon>Ecdysozoa</taxon>
        <taxon>Arthropoda</taxon>
        <taxon>Hexapoda</taxon>
        <taxon>Insecta</taxon>
        <taxon>Pterygota</taxon>
        <taxon>Neoptera</taxon>
        <taxon>Endopterygota</taxon>
        <taxon>Coleoptera</taxon>
        <taxon>Polyphaga</taxon>
        <taxon>Cucujiformia</taxon>
        <taxon>Coccinelloidea</taxon>
        <taxon>Coccinellidae</taxon>
        <taxon>Scymninae</taxon>
        <taxon>Scymnini</taxon>
        <taxon>Cryptolaemus</taxon>
    </lineage>
</organism>
<name>A0ABD2NH22_9CUCU</name>
<dbReference type="Proteomes" id="UP001516400">
    <property type="component" value="Unassembled WGS sequence"/>
</dbReference>
<comment type="caution">
    <text evidence="1">The sequence shown here is derived from an EMBL/GenBank/DDBJ whole genome shotgun (WGS) entry which is preliminary data.</text>
</comment>
<reference evidence="1 2" key="1">
    <citation type="journal article" date="2021" name="BMC Biol.">
        <title>Horizontally acquired antibacterial genes associated with adaptive radiation of ladybird beetles.</title>
        <authorList>
            <person name="Li H.S."/>
            <person name="Tang X.F."/>
            <person name="Huang Y.H."/>
            <person name="Xu Z.Y."/>
            <person name="Chen M.L."/>
            <person name="Du X.Y."/>
            <person name="Qiu B.Y."/>
            <person name="Chen P.T."/>
            <person name="Zhang W."/>
            <person name="Slipinski A."/>
            <person name="Escalona H.E."/>
            <person name="Waterhouse R.M."/>
            <person name="Zwick A."/>
            <person name="Pang H."/>
        </authorList>
    </citation>
    <scope>NUCLEOTIDE SEQUENCE [LARGE SCALE GENOMIC DNA]</scope>
    <source>
        <strain evidence="1">SYSU2018</strain>
    </source>
</reference>
<proteinExistence type="predicted"/>
<keyword evidence="2" id="KW-1185">Reference proteome</keyword>
<dbReference type="EMBL" id="JABFTP020000103">
    <property type="protein sequence ID" value="KAL3277933.1"/>
    <property type="molecule type" value="Genomic_DNA"/>
</dbReference>
<dbReference type="AlphaFoldDB" id="A0ABD2NH22"/>
<gene>
    <name evidence="1" type="ORF">HHI36_013274</name>
</gene>
<evidence type="ECO:0000313" key="2">
    <source>
        <dbReference type="Proteomes" id="UP001516400"/>
    </source>
</evidence>
<sequence>MQAITAVNGLEKCKIRSYNSSVFSKTDFVPSLIKDIPQIERELISEVTTATSNIRLARSAVAPLFNSQVLPPTVTEAQPINITEPNCLEVIPLATSTTTISSSKPGCCSWFDNTEMNKTPGTTQKSRFSLTTPQQIML</sequence>